<evidence type="ECO:0000313" key="4">
    <source>
        <dbReference type="Proteomes" id="UP001174136"/>
    </source>
</evidence>
<evidence type="ECO:0000256" key="1">
    <source>
        <dbReference type="SAM" id="MobiDB-lite"/>
    </source>
</evidence>
<dbReference type="Proteomes" id="UP001174136">
    <property type="component" value="Unassembled WGS sequence"/>
</dbReference>
<evidence type="ECO:0000313" key="3">
    <source>
        <dbReference type="EMBL" id="KAK0152386.1"/>
    </source>
</evidence>
<evidence type="ECO:0000259" key="2">
    <source>
        <dbReference type="Pfam" id="PF00078"/>
    </source>
</evidence>
<accession>A0AA47P6A8</accession>
<feature type="compositionally biased region" description="Basic and acidic residues" evidence="1">
    <location>
        <begin position="1"/>
        <end position="21"/>
    </location>
</feature>
<feature type="region of interest" description="Disordered" evidence="1">
    <location>
        <begin position="1"/>
        <end position="26"/>
    </location>
</feature>
<sequence>MDRDGREPVATRSTTHPDRLGEVPPTAPWSFDKMLERLRRMVYGDAEHASLGPESLRRPVPEIQPCVGSQLIREAKESKGDLTVVWLDLANAYGSIPHDLINTAMEHYHIPQHIRGMITTYFSGFKLRFRTTQFTTQWQDLEKGIVTGCTISPIFLWELTYLSQPQ</sequence>
<dbReference type="EMBL" id="JAOPHQ010001055">
    <property type="protein sequence ID" value="KAK0152386.1"/>
    <property type="molecule type" value="Genomic_DNA"/>
</dbReference>
<dbReference type="InterPro" id="IPR000477">
    <property type="entry name" value="RT_dom"/>
</dbReference>
<dbReference type="Pfam" id="PF00078">
    <property type="entry name" value="RVT_1"/>
    <property type="match status" value="1"/>
</dbReference>
<proteinExistence type="predicted"/>
<dbReference type="AlphaFoldDB" id="A0AA47P6A8"/>
<protein>
    <recommendedName>
        <fullName evidence="2">Reverse transcriptase domain-containing protein</fullName>
    </recommendedName>
</protein>
<gene>
    <name evidence="3" type="ORF">N1851_006100</name>
</gene>
<comment type="caution">
    <text evidence="3">The sequence shown here is derived from an EMBL/GenBank/DDBJ whole genome shotgun (WGS) entry which is preliminary data.</text>
</comment>
<keyword evidence="4" id="KW-1185">Reference proteome</keyword>
<feature type="domain" description="Reverse transcriptase" evidence="2">
    <location>
        <begin position="57"/>
        <end position="154"/>
    </location>
</feature>
<name>A0AA47P6A8_MERPO</name>
<reference evidence="3" key="1">
    <citation type="journal article" date="2023" name="Front. Mar. Sci.">
        <title>A new Merluccius polli reference genome to investigate the effects of global change in West African waters.</title>
        <authorList>
            <person name="Mateo J.L."/>
            <person name="Blanco-Fernandez C."/>
            <person name="Garcia-Vazquez E."/>
            <person name="Machado-Schiaffino G."/>
        </authorList>
    </citation>
    <scope>NUCLEOTIDE SEQUENCE</scope>
    <source>
        <strain evidence="3">C29</strain>
        <tissue evidence="3">Fin</tissue>
    </source>
</reference>
<organism evidence="3 4">
    <name type="scientific">Merluccius polli</name>
    <name type="common">Benguela hake</name>
    <name type="synonym">Merluccius cadenati</name>
    <dbReference type="NCBI Taxonomy" id="89951"/>
    <lineage>
        <taxon>Eukaryota</taxon>
        <taxon>Metazoa</taxon>
        <taxon>Chordata</taxon>
        <taxon>Craniata</taxon>
        <taxon>Vertebrata</taxon>
        <taxon>Euteleostomi</taxon>
        <taxon>Actinopterygii</taxon>
        <taxon>Neopterygii</taxon>
        <taxon>Teleostei</taxon>
        <taxon>Neoteleostei</taxon>
        <taxon>Acanthomorphata</taxon>
        <taxon>Zeiogadaria</taxon>
        <taxon>Gadariae</taxon>
        <taxon>Gadiformes</taxon>
        <taxon>Gadoidei</taxon>
        <taxon>Merlucciidae</taxon>
        <taxon>Merluccius</taxon>
    </lineage>
</organism>